<sequence length="70" mass="7596">AILRADAGSSSRPPPASNSVYPFCRRAFARANWSGPSVFWPATTSPRFRGRAGAPVPGTWRRDGPRAIVR</sequence>
<organism evidence="2">
    <name type="scientific">Tanacetum cinerariifolium</name>
    <name type="common">Dalmatian daisy</name>
    <name type="synonym">Chrysanthemum cinerariifolium</name>
    <dbReference type="NCBI Taxonomy" id="118510"/>
    <lineage>
        <taxon>Eukaryota</taxon>
        <taxon>Viridiplantae</taxon>
        <taxon>Streptophyta</taxon>
        <taxon>Embryophyta</taxon>
        <taxon>Tracheophyta</taxon>
        <taxon>Spermatophyta</taxon>
        <taxon>Magnoliopsida</taxon>
        <taxon>eudicotyledons</taxon>
        <taxon>Gunneridae</taxon>
        <taxon>Pentapetalae</taxon>
        <taxon>asterids</taxon>
        <taxon>campanulids</taxon>
        <taxon>Asterales</taxon>
        <taxon>Asteraceae</taxon>
        <taxon>Asteroideae</taxon>
        <taxon>Anthemideae</taxon>
        <taxon>Anthemidinae</taxon>
        <taxon>Tanacetum</taxon>
    </lineage>
</organism>
<evidence type="ECO:0000256" key="1">
    <source>
        <dbReference type="SAM" id="MobiDB-lite"/>
    </source>
</evidence>
<protein>
    <submittedName>
        <fullName evidence="2">Uncharacterized protein</fullName>
    </submittedName>
</protein>
<accession>A0A699XJL9</accession>
<proteinExistence type="predicted"/>
<name>A0A699XJL9_TANCI</name>
<reference evidence="2" key="1">
    <citation type="journal article" date="2019" name="Sci. Rep.">
        <title>Draft genome of Tanacetum cinerariifolium, the natural source of mosquito coil.</title>
        <authorList>
            <person name="Yamashiro T."/>
            <person name="Shiraishi A."/>
            <person name="Satake H."/>
            <person name="Nakayama K."/>
        </authorList>
    </citation>
    <scope>NUCLEOTIDE SEQUENCE</scope>
</reference>
<dbReference type="AlphaFoldDB" id="A0A699XJL9"/>
<comment type="caution">
    <text evidence="2">The sequence shown here is derived from an EMBL/GenBank/DDBJ whole genome shotgun (WGS) entry which is preliminary data.</text>
</comment>
<gene>
    <name evidence="2" type="ORF">Tci_931362</name>
</gene>
<feature type="region of interest" description="Disordered" evidence="1">
    <location>
        <begin position="44"/>
        <end position="70"/>
    </location>
</feature>
<evidence type="ECO:0000313" key="2">
    <source>
        <dbReference type="EMBL" id="GFD59393.1"/>
    </source>
</evidence>
<feature type="non-terminal residue" evidence="2">
    <location>
        <position position="1"/>
    </location>
</feature>
<dbReference type="EMBL" id="BKCJ011864382">
    <property type="protein sequence ID" value="GFD59393.1"/>
    <property type="molecule type" value="Genomic_DNA"/>
</dbReference>
<feature type="compositionally biased region" description="Basic and acidic residues" evidence="1">
    <location>
        <begin position="60"/>
        <end position="70"/>
    </location>
</feature>